<keyword evidence="1" id="KW-1133">Transmembrane helix</keyword>
<protein>
    <submittedName>
        <fullName evidence="2">CDP-alcohol phosphatidyltransferase family protein</fullName>
    </submittedName>
</protein>
<gene>
    <name evidence="2" type="ORF">NWE73_12135</name>
</gene>
<keyword evidence="1" id="KW-0472">Membrane</keyword>
<dbReference type="Gene3D" id="1.20.120.1760">
    <property type="match status" value="1"/>
</dbReference>
<organism evidence="2 3">
    <name type="scientific">Bdellovibrio svalbardensis</name>
    <dbReference type="NCBI Taxonomy" id="2972972"/>
    <lineage>
        <taxon>Bacteria</taxon>
        <taxon>Pseudomonadati</taxon>
        <taxon>Bdellovibrionota</taxon>
        <taxon>Bdellovibrionia</taxon>
        <taxon>Bdellovibrionales</taxon>
        <taxon>Pseudobdellovibrionaceae</taxon>
        <taxon>Bdellovibrio</taxon>
    </lineage>
</organism>
<dbReference type="Proteomes" id="UP001152321">
    <property type="component" value="Unassembled WGS sequence"/>
</dbReference>
<dbReference type="InterPro" id="IPR043130">
    <property type="entry name" value="CDP-OH_PTrfase_TM_dom"/>
</dbReference>
<keyword evidence="3" id="KW-1185">Reference proteome</keyword>
<evidence type="ECO:0000256" key="1">
    <source>
        <dbReference type="SAM" id="Phobius"/>
    </source>
</evidence>
<evidence type="ECO:0000313" key="2">
    <source>
        <dbReference type="EMBL" id="MDG0817121.1"/>
    </source>
</evidence>
<sequence length="197" mass="21948">MTANHASLLGWLFVFLSTAALYFGLSKLDPGNLNSAWPLLAFPALVLLRLVFNALDGMIARANNAATPMGEVLNELGDIWGDTICYGILFFIPFVNAFHLALFLVCCWFAEFTGLLGRALPGHIRRQESVLGGKPERSLLFCVFAVICFFAPMTAMYINQFLLVLTVLTFLTGILRIYKIRKQTQGLSYQSHTLYGR</sequence>
<feature type="transmembrane region" description="Helical" evidence="1">
    <location>
        <begin position="36"/>
        <end position="55"/>
    </location>
</feature>
<evidence type="ECO:0000313" key="3">
    <source>
        <dbReference type="Proteomes" id="UP001152321"/>
    </source>
</evidence>
<proteinExistence type="predicted"/>
<keyword evidence="1" id="KW-0812">Transmembrane</keyword>
<accession>A0ABT6DJS2</accession>
<feature type="transmembrane region" description="Helical" evidence="1">
    <location>
        <begin position="161"/>
        <end position="178"/>
    </location>
</feature>
<dbReference type="EMBL" id="JANRMI010000003">
    <property type="protein sequence ID" value="MDG0817121.1"/>
    <property type="molecule type" value="Genomic_DNA"/>
</dbReference>
<dbReference type="Pfam" id="PF01066">
    <property type="entry name" value="CDP-OH_P_transf"/>
    <property type="match status" value="1"/>
</dbReference>
<name>A0ABT6DJS2_9BACT</name>
<reference evidence="2" key="1">
    <citation type="submission" date="2022-08" db="EMBL/GenBank/DDBJ databases">
        <title>Novel Bdellovibrio Species Isolated from Svalbard: Designation Bdellovibrio svalbardensis.</title>
        <authorList>
            <person name="Mitchell R.J."/>
            <person name="Choi S.Y."/>
        </authorList>
    </citation>
    <scope>NUCLEOTIDE SEQUENCE</scope>
    <source>
        <strain evidence="2">PAP01</strain>
    </source>
</reference>
<comment type="caution">
    <text evidence="2">The sequence shown here is derived from an EMBL/GenBank/DDBJ whole genome shotgun (WGS) entry which is preliminary data.</text>
</comment>
<dbReference type="InterPro" id="IPR000462">
    <property type="entry name" value="CDP-OH_P_trans"/>
</dbReference>